<reference evidence="1 2" key="1">
    <citation type="journal article" date="2017" name="Nat. Commun.">
        <title>Genome assembly with in vitro proximity ligation data and whole-genome triplication in lettuce.</title>
        <authorList>
            <person name="Reyes-Chin-Wo S."/>
            <person name="Wang Z."/>
            <person name="Yang X."/>
            <person name="Kozik A."/>
            <person name="Arikit S."/>
            <person name="Song C."/>
            <person name="Xia L."/>
            <person name="Froenicke L."/>
            <person name="Lavelle D.O."/>
            <person name="Truco M.J."/>
            <person name="Xia R."/>
            <person name="Zhu S."/>
            <person name="Xu C."/>
            <person name="Xu H."/>
            <person name="Xu X."/>
            <person name="Cox K."/>
            <person name="Korf I."/>
            <person name="Meyers B.C."/>
            <person name="Michelmore R.W."/>
        </authorList>
    </citation>
    <scope>NUCLEOTIDE SEQUENCE [LARGE SCALE GENOMIC DNA]</scope>
    <source>
        <strain evidence="2">cv. Salinas</strain>
        <tissue evidence="1">Seedlings</tissue>
    </source>
</reference>
<evidence type="ECO:0000313" key="1">
    <source>
        <dbReference type="EMBL" id="KAJ0226328.1"/>
    </source>
</evidence>
<evidence type="ECO:0000313" key="2">
    <source>
        <dbReference type="Proteomes" id="UP000235145"/>
    </source>
</evidence>
<sequence length="129" mass="15206">MFVAVAIDRNNQTLCIAFGLAMRNNLYCCTWFLMSVFKYMRTRGVFGRTLQPLFWMTSNSYTVSDFEENFRWLTPYAREMLANIGHVKWTRAYFLTSIGMWSTLMFPNYFCVISKSTQCTDNNAYRGKL</sequence>
<organism evidence="1 2">
    <name type="scientific">Lactuca sativa</name>
    <name type="common">Garden lettuce</name>
    <dbReference type="NCBI Taxonomy" id="4236"/>
    <lineage>
        <taxon>Eukaryota</taxon>
        <taxon>Viridiplantae</taxon>
        <taxon>Streptophyta</taxon>
        <taxon>Embryophyta</taxon>
        <taxon>Tracheophyta</taxon>
        <taxon>Spermatophyta</taxon>
        <taxon>Magnoliopsida</taxon>
        <taxon>eudicotyledons</taxon>
        <taxon>Gunneridae</taxon>
        <taxon>Pentapetalae</taxon>
        <taxon>asterids</taxon>
        <taxon>campanulids</taxon>
        <taxon>Asterales</taxon>
        <taxon>Asteraceae</taxon>
        <taxon>Cichorioideae</taxon>
        <taxon>Cichorieae</taxon>
        <taxon>Lactucinae</taxon>
        <taxon>Lactuca</taxon>
    </lineage>
</organism>
<keyword evidence="2" id="KW-1185">Reference proteome</keyword>
<dbReference type="EMBL" id="NBSK02000001">
    <property type="protein sequence ID" value="KAJ0226328.1"/>
    <property type="molecule type" value="Genomic_DNA"/>
</dbReference>
<proteinExistence type="predicted"/>
<protein>
    <submittedName>
        <fullName evidence="1">Uncharacterized protein</fullName>
    </submittedName>
</protein>
<dbReference type="Proteomes" id="UP000235145">
    <property type="component" value="Unassembled WGS sequence"/>
</dbReference>
<name>A0A9R1WQL9_LACSA</name>
<accession>A0A9R1WQL9</accession>
<comment type="caution">
    <text evidence="1">The sequence shown here is derived from an EMBL/GenBank/DDBJ whole genome shotgun (WGS) entry which is preliminary data.</text>
</comment>
<gene>
    <name evidence="1" type="ORF">LSAT_V11C100028320</name>
</gene>
<dbReference type="AlphaFoldDB" id="A0A9R1WQL9"/>